<dbReference type="PROSITE" id="PS50048">
    <property type="entry name" value="ZN2_CY6_FUNGAL_2"/>
    <property type="match status" value="1"/>
</dbReference>
<dbReference type="VEuPathDB" id="FungiDB:BO78DRAFT_38930"/>
<dbReference type="PROSITE" id="PS00463">
    <property type="entry name" value="ZN2_CY6_FUNGAL_1"/>
    <property type="match status" value="1"/>
</dbReference>
<evidence type="ECO:0000313" key="8">
    <source>
        <dbReference type="Proteomes" id="UP000248423"/>
    </source>
</evidence>
<keyword evidence="8" id="KW-1185">Reference proteome</keyword>
<proteinExistence type="predicted"/>
<keyword evidence="3" id="KW-0804">Transcription</keyword>
<dbReference type="OrthoDB" id="9986881at2759"/>
<keyword evidence="4" id="KW-0539">Nucleus</keyword>
<keyword evidence="1" id="KW-0805">Transcription regulation</keyword>
<evidence type="ECO:0000259" key="6">
    <source>
        <dbReference type="PROSITE" id="PS50048"/>
    </source>
</evidence>
<dbReference type="Gene3D" id="4.10.240.10">
    <property type="entry name" value="Zn(2)-C6 fungal-type DNA-binding domain"/>
    <property type="match status" value="1"/>
</dbReference>
<evidence type="ECO:0000256" key="1">
    <source>
        <dbReference type="ARBA" id="ARBA00023015"/>
    </source>
</evidence>
<sequence>MEANLAIIQGPDSSVSPPPSRRRISRAVLPTRVSSACERCRLHKSRCDPYWPCSLCVRANVDCRQRPVAQPRRRTLRQ</sequence>
<dbReference type="CDD" id="cd00067">
    <property type="entry name" value="GAL4"/>
    <property type="match status" value="1"/>
</dbReference>
<gene>
    <name evidence="7" type="ORF">BO78DRAFT_38930</name>
</gene>
<organism evidence="7 8">
    <name type="scientific">Aspergillus sclerotiicarbonarius (strain CBS 121057 / IBT 28362)</name>
    <dbReference type="NCBI Taxonomy" id="1448318"/>
    <lineage>
        <taxon>Eukaryota</taxon>
        <taxon>Fungi</taxon>
        <taxon>Dikarya</taxon>
        <taxon>Ascomycota</taxon>
        <taxon>Pezizomycotina</taxon>
        <taxon>Eurotiomycetes</taxon>
        <taxon>Eurotiomycetidae</taxon>
        <taxon>Eurotiales</taxon>
        <taxon>Aspergillaceae</taxon>
        <taxon>Aspergillus</taxon>
        <taxon>Aspergillus subgen. Circumdati</taxon>
    </lineage>
</organism>
<keyword evidence="2" id="KW-0238">DNA-binding</keyword>
<dbReference type="GO" id="GO:0003677">
    <property type="term" value="F:DNA binding"/>
    <property type="evidence" value="ECO:0007669"/>
    <property type="project" value="UniProtKB-KW"/>
</dbReference>
<evidence type="ECO:0000256" key="5">
    <source>
        <dbReference type="SAM" id="MobiDB-lite"/>
    </source>
</evidence>
<name>A0A319EJ20_ASPSB</name>
<dbReference type="InterPro" id="IPR001138">
    <property type="entry name" value="Zn2Cys6_DnaBD"/>
</dbReference>
<dbReference type="Proteomes" id="UP000248423">
    <property type="component" value="Unassembled WGS sequence"/>
</dbReference>
<dbReference type="GO" id="GO:0008270">
    <property type="term" value="F:zinc ion binding"/>
    <property type="evidence" value="ECO:0007669"/>
    <property type="project" value="InterPro"/>
</dbReference>
<evidence type="ECO:0000256" key="3">
    <source>
        <dbReference type="ARBA" id="ARBA00023163"/>
    </source>
</evidence>
<protein>
    <recommendedName>
        <fullName evidence="6">Zn(2)-C6 fungal-type domain-containing protein</fullName>
    </recommendedName>
</protein>
<reference evidence="7 8" key="1">
    <citation type="submission" date="2018-02" db="EMBL/GenBank/DDBJ databases">
        <title>The genomes of Aspergillus section Nigri reveals drivers in fungal speciation.</title>
        <authorList>
            <consortium name="DOE Joint Genome Institute"/>
            <person name="Vesth T.C."/>
            <person name="Nybo J."/>
            <person name="Theobald S."/>
            <person name="Brandl J."/>
            <person name="Frisvad J.C."/>
            <person name="Nielsen K.F."/>
            <person name="Lyhne E.K."/>
            <person name="Kogle M.E."/>
            <person name="Kuo A."/>
            <person name="Riley R."/>
            <person name="Clum A."/>
            <person name="Nolan M."/>
            <person name="Lipzen A."/>
            <person name="Salamov A."/>
            <person name="Henrissat B."/>
            <person name="Wiebenga A."/>
            <person name="De vries R.P."/>
            <person name="Grigoriev I.V."/>
            <person name="Mortensen U.H."/>
            <person name="Andersen M.R."/>
            <person name="Baker S.E."/>
        </authorList>
    </citation>
    <scope>NUCLEOTIDE SEQUENCE [LARGE SCALE GENOMIC DNA]</scope>
    <source>
        <strain evidence="7 8">CBS 121057</strain>
    </source>
</reference>
<dbReference type="SMART" id="SM00066">
    <property type="entry name" value="GAL4"/>
    <property type="match status" value="1"/>
</dbReference>
<dbReference type="EMBL" id="KZ826327">
    <property type="protein sequence ID" value="PYI09461.1"/>
    <property type="molecule type" value="Genomic_DNA"/>
</dbReference>
<feature type="domain" description="Zn(2)-C6 fungal-type" evidence="6">
    <location>
        <begin position="36"/>
        <end position="65"/>
    </location>
</feature>
<evidence type="ECO:0000313" key="7">
    <source>
        <dbReference type="EMBL" id="PYI09461.1"/>
    </source>
</evidence>
<dbReference type="GO" id="GO:0000981">
    <property type="term" value="F:DNA-binding transcription factor activity, RNA polymerase II-specific"/>
    <property type="evidence" value="ECO:0007669"/>
    <property type="project" value="InterPro"/>
</dbReference>
<accession>A0A319EJ20</accession>
<dbReference type="SUPFAM" id="SSF57701">
    <property type="entry name" value="Zn2/Cys6 DNA-binding domain"/>
    <property type="match status" value="1"/>
</dbReference>
<evidence type="ECO:0000256" key="2">
    <source>
        <dbReference type="ARBA" id="ARBA00023125"/>
    </source>
</evidence>
<dbReference type="AlphaFoldDB" id="A0A319EJ20"/>
<feature type="region of interest" description="Disordered" evidence="5">
    <location>
        <begin position="1"/>
        <end position="22"/>
    </location>
</feature>
<dbReference type="STRING" id="1448318.A0A319EJ20"/>
<dbReference type="GO" id="GO:0009893">
    <property type="term" value="P:positive regulation of metabolic process"/>
    <property type="evidence" value="ECO:0007669"/>
    <property type="project" value="UniProtKB-ARBA"/>
</dbReference>
<dbReference type="InterPro" id="IPR036864">
    <property type="entry name" value="Zn2-C6_fun-type_DNA-bd_sf"/>
</dbReference>
<dbReference type="Pfam" id="PF00172">
    <property type="entry name" value="Zn_clus"/>
    <property type="match status" value="1"/>
</dbReference>
<evidence type="ECO:0000256" key="4">
    <source>
        <dbReference type="ARBA" id="ARBA00023242"/>
    </source>
</evidence>